<accession>A0ABP8Z687</accession>
<sequence length="135" mass="14748">MDVEPDCSDIATPLEASGSAGLALECVGEPRRGGGGNLRGRRSRDGAGLPEDALENWLDEEFAEVPEDGYRVERVDDGRVLLSYDVDDRTRVAVVVHDDITSFPGAEHCDWQDVTWLRLRPDAESALVDPRVGAK</sequence>
<evidence type="ECO:0000313" key="3">
    <source>
        <dbReference type="Proteomes" id="UP001499882"/>
    </source>
</evidence>
<proteinExistence type="predicted"/>
<evidence type="ECO:0000313" key="2">
    <source>
        <dbReference type="EMBL" id="GAA4747245.1"/>
    </source>
</evidence>
<reference evidence="3" key="1">
    <citation type="journal article" date="2019" name="Int. J. Syst. Evol. Microbiol.">
        <title>The Global Catalogue of Microorganisms (GCM) 10K type strain sequencing project: providing services to taxonomists for standard genome sequencing and annotation.</title>
        <authorList>
            <consortium name="The Broad Institute Genomics Platform"/>
            <consortium name="The Broad Institute Genome Sequencing Center for Infectious Disease"/>
            <person name="Wu L."/>
            <person name="Ma J."/>
        </authorList>
    </citation>
    <scope>NUCLEOTIDE SEQUENCE [LARGE SCALE GENOMIC DNA]</scope>
    <source>
        <strain evidence="3">JCM 18532</strain>
    </source>
</reference>
<dbReference type="Proteomes" id="UP001499882">
    <property type="component" value="Unassembled WGS sequence"/>
</dbReference>
<gene>
    <name evidence="2" type="ORF">GCM10023350_35080</name>
</gene>
<comment type="caution">
    <text evidence="2">The sequence shown here is derived from an EMBL/GenBank/DDBJ whole genome shotgun (WGS) entry which is preliminary data.</text>
</comment>
<keyword evidence="3" id="KW-1185">Reference proteome</keyword>
<protein>
    <submittedName>
        <fullName evidence="2">Uncharacterized protein</fullName>
    </submittedName>
</protein>
<organism evidence="2 3">
    <name type="scientific">Nocardioides endophyticus</name>
    <dbReference type="NCBI Taxonomy" id="1353775"/>
    <lineage>
        <taxon>Bacteria</taxon>
        <taxon>Bacillati</taxon>
        <taxon>Actinomycetota</taxon>
        <taxon>Actinomycetes</taxon>
        <taxon>Propionibacteriales</taxon>
        <taxon>Nocardioidaceae</taxon>
        <taxon>Nocardioides</taxon>
    </lineage>
</organism>
<feature type="region of interest" description="Disordered" evidence="1">
    <location>
        <begin position="27"/>
        <end position="49"/>
    </location>
</feature>
<name>A0ABP8Z687_9ACTN</name>
<dbReference type="EMBL" id="BAABKN010000023">
    <property type="protein sequence ID" value="GAA4747245.1"/>
    <property type="molecule type" value="Genomic_DNA"/>
</dbReference>
<evidence type="ECO:0000256" key="1">
    <source>
        <dbReference type="SAM" id="MobiDB-lite"/>
    </source>
</evidence>
<dbReference type="RefSeq" id="WP_345528200.1">
    <property type="nucleotide sequence ID" value="NZ_BAABKN010000023.1"/>
</dbReference>